<reference evidence="2" key="1">
    <citation type="submission" date="2014-09" db="EMBL/GenBank/DDBJ databases">
        <authorList>
            <person name="Mudge J."/>
            <person name="Ramaraj T."/>
            <person name="Lindquist I.E."/>
            <person name="Bharti A.K."/>
            <person name="Sundararajan A."/>
            <person name="Cameron C.T."/>
            <person name="Woodward J.E."/>
            <person name="May G.D."/>
            <person name="Brubaker C."/>
            <person name="Broadhvest J."/>
            <person name="Wilkins T.A."/>
        </authorList>
    </citation>
    <scope>NUCLEOTIDE SEQUENCE</scope>
    <source>
        <strain evidence="2">cv. AKA8401</strain>
    </source>
</reference>
<evidence type="ECO:0000313" key="1">
    <source>
        <dbReference type="EMBL" id="KHG01975.1"/>
    </source>
</evidence>
<organism evidence="1 2">
    <name type="scientific">Gossypium arboreum</name>
    <name type="common">Tree cotton</name>
    <name type="synonym">Gossypium nanking</name>
    <dbReference type="NCBI Taxonomy" id="29729"/>
    <lineage>
        <taxon>Eukaryota</taxon>
        <taxon>Viridiplantae</taxon>
        <taxon>Streptophyta</taxon>
        <taxon>Embryophyta</taxon>
        <taxon>Tracheophyta</taxon>
        <taxon>Spermatophyta</taxon>
        <taxon>Magnoliopsida</taxon>
        <taxon>eudicotyledons</taxon>
        <taxon>Gunneridae</taxon>
        <taxon>Pentapetalae</taxon>
        <taxon>rosids</taxon>
        <taxon>malvids</taxon>
        <taxon>Malvales</taxon>
        <taxon>Malvaceae</taxon>
        <taxon>Malvoideae</taxon>
        <taxon>Gossypium</taxon>
    </lineage>
</organism>
<dbReference type="EMBL" id="JRRC01231327">
    <property type="protein sequence ID" value="KHG01975.1"/>
    <property type="molecule type" value="Genomic_DNA"/>
</dbReference>
<proteinExistence type="predicted"/>
<evidence type="ECO:0000313" key="2">
    <source>
        <dbReference type="Proteomes" id="UP000032142"/>
    </source>
</evidence>
<accession>A0A0B0MMH6</accession>
<keyword evidence="2" id="KW-1185">Reference proteome</keyword>
<dbReference type="AlphaFoldDB" id="A0A0B0MMH6"/>
<sequence>MMSSSAVGRFKGCLCIF</sequence>
<name>A0A0B0MMH6_GOSAR</name>
<gene>
    <name evidence="1" type="ORF">F383_39324</name>
</gene>
<comment type="caution">
    <text evidence="1">The sequence shown here is derived from an EMBL/GenBank/DDBJ whole genome shotgun (WGS) entry which is preliminary data.</text>
</comment>
<protein>
    <submittedName>
        <fullName evidence="1">Uncharacterized protein</fullName>
    </submittedName>
</protein>
<dbReference type="Proteomes" id="UP000032142">
    <property type="component" value="Unassembled WGS sequence"/>
</dbReference>